<accession>A0A926Y2W7</accession>
<evidence type="ECO:0000313" key="1">
    <source>
        <dbReference type="EMBL" id="MBD2701300.1"/>
    </source>
</evidence>
<evidence type="ECO:0000313" key="2">
    <source>
        <dbReference type="Proteomes" id="UP000598820"/>
    </source>
</evidence>
<dbReference type="Proteomes" id="UP000598820">
    <property type="component" value="Unassembled WGS sequence"/>
</dbReference>
<comment type="caution">
    <text evidence="1">The sequence shown here is derived from an EMBL/GenBank/DDBJ whole genome shotgun (WGS) entry which is preliminary data.</text>
</comment>
<protein>
    <submittedName>
        <fullName evidence="1">Nuclear transport factor 2 family protein</fullName>
    </submittedName>
</protein>
<gene>
    <name evidence="1" type="ORF">IC229_11675</name>
</gene>
<organism evidence="1 2">
    <name type="scientific">Spirosoma profusum</name>
    <dbReference type="NCBI Taxonomy" id="2771354"/>
    <lineage>
        <taxon>Bacteria</taxon>
        <taxon>Pseudomonadati</taxon>
        <taxon>Bacteroidota</taxon>
        <taxon>Cytophagia</taxon>
        <taxon>Cytophagales</taxon>
        <taxon>Cytophagaceae</taxon>
        <taxon>Spirosoma</taxon>
    </lineage>
</organism>
<dbReference type="Gene3D" id="3.10.450.50">
    <property type="match status" value="1"/>
</dbReference>
<name>A0A926Y2W7_9BACT</name>
<dbReference type="InterPro" id="IPR032710">
    <property type="entry name" value="NTF2-like_dom_sf"/>
</dbReference>
<dbReference type="RefSeq" id="WP_190887160.1">
    <property type="nucleotide sequence ID" value="NZ_JACWZY010000008.1"/>
</dbReference>
<dbReference type="AlphaFoldDB" id="A0A926Y2W7"/>
<dbReference type="EMBL" id="JACWZY010000008">
    <property type="protein sequence ID" value="MBD2701300.1"/>
    <property type="molecule type" value="Genomic_DNA"/>
</dbReference>
<reference evidence="1" key="1">
    <citation type="submission" date="2020-09" db="EMBL/GenBank/DDBJ databases">
        <authorList>
            <person name="Kim M.K."/>
        </authorList>
    </citation>
    <scope>NUCLEOTIDE SEQUENCE</scope>
    <source>
        <strain evidence="1">BT702</strain>
    </source>
</reference>
<keyword evidence="2" id="KW-1185">Reference proteome</keyword>
<dbReference type="SUPFAM" id="SSF54427">
    <property type="entry name" value="NTF2-like"/>
    <property type="match status" value="1"/>
</dbReference>
<proteinExistence type="predicted"/>
<sequence>METNTFDILALAKQHLDDISKGKAGQDLAGYYSEQIQQIEYPNRLNPNGGVSDFHTLIKRSEKGKQIITTQSYDIQKEYVYGNTVILEVIWKGVFSIPIGQLVPGDEMKANFALFMEFENGKIIRQRNYDCFEAF</sequence>